<keyword evidence="2" id="KW-1185">Reference proteome</keyword>
<name>A0A0C3M9I6_9AGAM</name>
<sequence>MPIDGRRRPTLTSLLYERGEISKDVGLEEKSWSLVHIPGEESGDDVNIQMRMLWKAPSIRFTARYLEPHVYVFWRTVLDMLAEELL</sequence>
<gene>
    <name evidence="1" type="ORF">M407DRAFT_20601</name>
</gene>
<protein>
    <submittedName>
        <fullName evidence="1">Uncharacterized protein</fullName>
    </submittedName>
</protein>
<accession>A0A0C3M9I6</accession>
<evidence type="ECO:0000313" key="1">
    <source>
        <dbReference type="EMBL" id="KIO30332.1"/>
    </source>
</evidence>
<dbReference type="HOGENOM" id="CLU_2499545_0_0_1"/>
<dbReference type="EMBL" id="KN822973">
    <property type="protein sequence ID" value="KIO30332.1"/>
    <property type="molecule type" value="Genomic_DNA"/>
</dbReference>
<dbReference type="Proteomes" id="UP000054248">
    <property type="component" value="Unassembled WGS sequence"/>
</dbReference>
<organism evidence="1 2">
    <name type="scientific">Tulasnella calospora MUT 4182</name>
    <dbReference type="NCBI Taxonomy" id="1051891"/>
    <lineage>
        <taxon>Eukaryota</taxon>
        <taxon>Fungi</taxon>
        <taxon>Dikarya</taxon>
        <taxon>Basidiomycota</taxon>
        <taxon>Agaricomycotina</taxon>
        <taxon>Agaricomycetes</taxon>
        <taxon>Cantharellales</taxon>
        <taxon>Tulasnellaceae</taxon>
        <taxon>Tulasnella</taxon>
    </lineage>
</organism>
<dbReference type="OrthoDB" id="1733332at2759"/>
<dbReference type="AlphaFoldDB" id="A0A0C3M9I6"/>
<evidence type="ECO:0000313" key="2">
    <source>
        <dbReference type="Proteomes" id="UP000054248"/>
    </source>
</evidence>
<reference evidence="2" key="2">
    <citation type="submission" date="2015-01" db="EMBL/GenBank/DDBJ databases">
        <title>Evolutionary Origins and Diversification of the Mycorrhizal Mutualists.</title>
        <authorList>
            <consortium name="DOE Joint Genome Institute"/>
            <consortium name="Mycorrhizal Genomics Consortium"/>
            <person name="Kohler A."/>
            <person name="Kuo A."/>
            <person name="Nagy L.G."/>
            <person name="Floudas D."/>
            <person name="Copeland A."/>
            <person name="Barry K.W."/>
            <person name="Cichocki N."/>
            <person name="Veneault-Fourrey C."/>
            <person name="LaButti K."/>
            <person name="Lindquist E.A."/>
            <person name="Lipzen A."/>
            <person name="Lundell T."/>
            <person name="Morin E."/>
            <person name="Murat C."/>
            <person name="Riley R."/>
            <person name="Ohm R."/>
            <person name="Sun H."/>
            <person name="Tunlid A."/>
            <person name="Henrissat B."/>
            <person name="Grigoriev I.V."/>
            <person name="Hibbett D.S."/>
            <person name="Martin F."/>
        </authorList>
    </citation>
    <scope>NUCLEOTIDE SEQUENCE [LARGE SCALE GENOMIC DNA]</scope>
    <source>
        <strain evidence="2">MUT 4182</strain>
    </source>
</reference>
<reference evidence="1 2" key="1">
    <citation type="submission" date="2014-04" db="EMBL/GenBank/DDBJ databases">
        <authorList>
            <consortium name="DOE Joint Genome Institute"/>
            <person name="Kuo A."/>
            <person name="Girlanda M."/>
            <person name="Perotto S."/>
            <person name="Kohler A."/>
            <person name="Nagy L.G."/>
            <person name="Floudas D."/>
            <person name="Copeland A."/>
            <person name="Barry K.W."/>
            <person name="Cichocki N."/>
            <person name="Veneault-Fourrey C."/>
            <person name="LaButti K."/>
            <person name="Lindquist E.A."/>
            <person name="Lipzen A."/>
            <person name="Lundell T."/>
            <person name="Morin E."/>
            <person name="Murat C."/>
            <person name="Sun H."/>
            <person name="Tunlid A."/>
            <person name="Henrissat B."/>
            <person name="Grigoriev I.V."/>
            <person name="Hibbett D.S."/>
            <person name="Martin F."/>
            <person name="Nordberg H.P."/>
            <person name="Cantor M.N."/>
            <person name="Hua S.X."/>
        </authorList>
    </citation>
    <scope>NUCLEOTIDE SEQUENCE [LARGE SCALE GENOMIC DNA]</scope>
    <source>
        <strain evidence="1 2">MUT 4182</strain>
    </source>
</reference>
<proteinExistence type="predicted"/>